<dbReference type="InterPro" id="IPR036890">
    <property type="entry name" value="HATPase_C_sf"/>
</dbReference>
<evidence type="ECO:0000259" key="7">
    <source>
        <dbReference type="PROSITE" id="PS50109"/>
    </source>
</evidence>
<accession>X1GTB6</accession>
<dbReference type="PANTHER" id="PTHR43065">
    <property type="entry name" value="SENSOR HISTIDINE KINASE"/>
    <property type="match status" value="1"/>
</dbReference>
<dbReference type="GO" id="GO:0000160">
    <property type="term" value="P:phosphorelay signal transduction system"/>
    <property type="evidence" value="ECO:0007669"/>
    <property type="project" value="UniProtKB-KW"/>
</dbReference>
<dbReference type="PROSITE" id="PS50109">
    <property type="entry name" value="HIS_KIN"/>
    <property type="match status" value="1"/>
</dbReference>
<evidence type="ECO:0000256" key="3">
    <source>
        <dbReference type="ARBA" id="ARBA00022741"/>
    </source>
</evidence>
<protein>
    <recommendedName>
        <fullName evidence="7">Histidine kinase domain-containing protein</fullName>
    </recommendedName>
</protein>
<keyword evidence="1" id="KW-0597">Phosphoprotein</keyword>
<dbReference type="PRINTS" id="PR00344">
    <property type="entry name" value="BCTRLSENSOR"/>
</dbReference>
<gene>
    <name evidence="8" type="ORF">S03H2_15838</name>
</gene>
<dbReference type="InterPro" id="IPR004358">
    <property type="entry name" value="Sig_transdc_His_kin-like_C"/>
</dbReference>
<dbReference type="GO" id="GO:0005524">
    <property type="term" value="F:ATP binding"/>
    <property type="evidence" value="ECO:0007669"/>
    <property type="project" value="UniProtKB-KW"/>
</dbReference>
<keyword evidence="4" id="KW-0418">Kinase</keyword>
<evidence type="ECO:0000256" key="1">
    <source>
        <dbReference type="ARBA" id="ARBA00022553"/>
    </source>
</evidence>
<keyword evidence="6" id="KW-0902">Two-component regulatory system</keyword>
<dbReference type="AlphaFoldDB" id="X1GTB6"/>
<evidence type="ECO:0000256" key="5">
    <source>
        <dbReference type="ARBA" id="ARBA00022840"/>
    </source>
</evidence>
<reference evidence="8" key="1">
    <citation type="journal article" date="2014" name="Front. Microbiol.">
        <title>High frequency of phylogenetically diverse reductive dehalogenase-homologous genes in deep subseafloor sedimentary metagenomes.</title>
        <authorList>
            <person name="Kawai M."/>
            <person name="Futagami T."/>
            <person name="Toyoda A."/>
            <person name="Takaki Y."/>
            <person name="Nishi S."/>
            <person name="Hori S."/>
            <person name="Arai W."/>
            <person name="Tsubouchi T."/>
            <person name="Morono Y."/>
            <person name="Uchiyama I."/>
            <person name="Ito T."/>
            <person name="Fujiyama A."/>
            <person name="Inagaki F."/>
            <person name="Takami H."/>
        </authorList>
    </citation>
    <scope>NUCLEOTIDE SEQUENCE</scope>
    <source>
        <strain evidence="8">Expedition CK06-06</strain>
    </source>
</reference>
<name>X1GTB6_9ZZZZ</name>
<dbReference type="InterPro" id="IPR003594">
    <property type="entry name" value="HATPase_dom"/>
</dbReference>
<evidence type="ECO:0000256" key="4">
    <source>
        <dbReference type="ARBA" id="ARBA00022777"/>
    </source>
</evidence>
<evidence type="ECO:0000256" key="2">
    <source>
        <dbReference type="ARBA" id="ARBA00022679"/>
    </source>
</evidence>
<dbReference type="InterPro" id="IPR005467">
    <property type="entry name" value="His_kinase_dom"/>
</dbReference>
<dbReference type="GO" id="GO:0016301">
    <property type="term" value="F:kinase activity"/>
    <property type="evidence" value="ECO:0007669"/>
    <property type="project" value="UniProtKB-KW"/>
</dbReference>
<comment type="caution">
    <text evidence="8">The sequence shown here is derived from an EMBL/GenBank/DDBJ whole genome shotgun (WGS) entry which is preliminary data.</text>
</comment>
<feature type="domain" description="Histidine kinase" evidence="7">
    <location>
        <begin position="1"/>
        <end position="74"/>
    </location>
</feature>
<evidence type="ECO:0000313" key="8">
    <source>
        <dbReference type="EMBL" id="GAH36253.1"/>
    </source>
</evidence>
<proteinExistence type="predicted"/>
<keyword evidence="2" id="KW-0808">Transferase</keyword>
<evidence type="ECO:0000256" key="6">
    <source>
        <dbReference type="ARBA" id="ARBA00023012"/>
    </source>
</evidence>
<keyword evidence="3" id="KW-0547">Nucleotide-binding</keyword>
<dbReference type="Gene3D" id="3.30.565.10">
    <property type="entry name" value="Histidine kinase-like ATPase, C-terminal domain"/>
    <property type="match status" value="1"/>
</dbReference>
<dbReference type="Pfam" id="PF02518">
    <property type="entry name" value="HATPase_c"/>
    <property type="match status" value="1"/>
</dbReference>
<organism evidence="8">
    <name type="scientific">marine sediment metagenome</name>
    <dbReference type="NCBI Taxonomy" id="412755"/>
    <lineage>
        <taxon>unclassified sequences</taxon>
        <taxon>metagenomes</taxon>
        <taxon>ecological metagenomes</taxon>
    </lineage>
</organism>
<feature type="non-terminal residue" evidence="8">
    <location>
        <position position="1"/>
    </location>
</feature>
<dbReference type="SUPFAM" id="SSF55874">
    <property type="entry name" value="ATPase domain of HSP90 chaperone/DNA topoisomerase II/histidine kinase"/>
    <property type="match status" value="1"/>
</dbReference>
<dbReference type="PANTHER" id="PTHR43065:SF10">
    <property type="entry name" value="PEROXIDE STRESS-ACTIVATED HISTIDINE KINASE MAK3"/>
    <property type="match status" value="1"/>
</dbReference>
<keyword evidence="5" id="KW-0067">ATP-binding</keyword>
<sequence length="78" mass="8548">PRKHSVKILFHDEGDGIPSNIKSEVFTPFFSTKADGAGLGLSIVYKVITLHNGKVRIKSSKKGTTVEVEIPLVKNEDK</sequence>
<dbReference type="EMBL" id="BARU01008061">
    <property type="protein sequence ID" value="GAH36253.1"/>
    <property type="molecule type" value="Genomic_DNA"/>
</dbReference>